<keyword evidence="3" id="KW-1185">Reference proteome</keyword>
<comment type="caution">
    <text evidence="1">The sequence shown here is derived from an EMBL/GenBank/DDBJ whole genome shotgun (WGS) entry which is preliminary data.</text>
</comment>
<dbReference type="EMBL" id="CAXDID020000399">
    <property type="protein sequence ID" value="CAL6087237.1"/>
    <property type="molecule type" value="Genomic_DNA"/>
</dbReference>
<reference evidence="1" key="1">
    <citation type="submission" date="2023-06" db="EMBL/GenBank/DDBJ databases">
        <authorList>
            <person name="Kurt Z."/>
        </authorList>
    </citation>
    <scope>NUCLEOTIDE SEQUENCE</scope>
</reference>
<evidence type="ECO:0000313" key="3">
    <source>
        <dbReference type="Proteomes" id="UP001642409"/>
    </source>
</evidence>
<reference evidence="2 3" key="2">
    <citation type="submission" date="2024-07" db="EMBL/GenBank/DDBJ databases">
        <authorList>
            <person name="Akdeniz Z."/>
        </authorList>
    </citation>
    <scope>NUCLEOTIDE SEQUENCE [LARGE SCALE GENOMIC DNA]</scope>
</reference>
<protein>
    <submittedName>
        <fullName evidence="2">Hypothetical_protein</fullName>
    </submittedName>
</protein>
<dbReference type="EMBL" id="CATOUU010000167">
    <property type="protein sequence ID" value="CAI9918818.1"/>
    <property type="molecule type" value="Genomic_DNA"/>
</dbReference>
<dbReference type="AlphaFoldDB" id="A0AA86NGD6"/>
<sequence length="300" mass="34116">MCSSYFDYQNCYKLSISVKHLTFSDIQVDLSLLKGTYASINFKRCSISGVSSDLKASSFYTSKCNCSAESYECVICETLQILGNENCIGLPIKSQALRTIASLQNCVVQLRNVSGNWMSLECQKCSFQFKNLQTQQQTEAVLTGVFTNCQFTINGDIISESTVIRELDTTDLKHFRSQTLKIVSDKITSLGDSDSVIIHTNDLSLTQQVDIRDLLINHSCKLHKFTLLLFPNLEIFSYQNDELINDLLLKKQIPRKNYTKLKEIWQPIEQTANLKRIIVDSLNIHLQQIFLTTVCLEGYE</sequence>
<gene>
    <name evidence="2" type="ORF">HINF_LOCUS63550</name>
    <name evidence="1" type="ORF">HINF_LOCUS6463</name>
</gene>
<organism evidence="1">
    <name type="scientific">Hexamita inflata</name>
    <dbReference type="NCBI Taxonomy" id="28002"/>
    <lineage>
        <taxon>Eukaryota</taxon>
        <taxon>Metamonada</taxon>
        <taxon>Diplomonadida</taxon>
        <taxon>Hexamitidae</taxon>
        <taxon>Hexamitinae</taxon>
        <taxon>Hexamita</taxon>
    </lineage>
</organism>
<dbReference type="Proteomes" id="UP001642409">
    <property type="component" value="Unassembled WGS sequence"/>
</dbReference>
<name>A0AA86NGD6_9EUKA</name>
<accession>A0AA86NGD6</accession>
<evidence type="ECO:0000313" key="1">
    <source>
        <dbReference type="EMBL" id="CAI9918818.1"/>
    </source>
</evidence>
<evidence type="ECO:0000313" key="2">
    <source>
        <dbReference type="EMBL" id="CAL6087237.1"/>
    </source>
</evidence>
<proteinExistence type="predicted"/>